<dbReference type="GO" id="GO:0016020">
    <property type="term" value="C:membrane"/>
    <property type="evidence" value="ECO:0007669"/>
    <property type="project" value="InterPro"/>
</dbReference>
<keyword evidence="4" id="KW-1185">Reference proteome</keyword>
<dbReference type="InterPro" id="IPR010559">
    <property type="entry name" value="Sig_transdc_His_kin_internal"/>
</dbReference>
<keyword evidence="1" id="KW-1133">Transmembrane helix</keyword>
<evidence type="ECO:0000256" key="1">
    <source>
        <dbReference type="SAM" id="Phobius"/>
    </source>
</evidence>
<gene>
    <name evidence="3" type="ORF">CLV73_1767</name>
</gene>
<organism evidence="3 4">
    <name type="scientific">Chryseobacterium geocarposphaerae</name>
    <dbReference type="NCBI Taxonomy" id="1416776"/>
    <lineage>
        <taxon>Bacteria</taxon>
        <taxon>Pseudomonadati</taxon>
        <taxon>Bacteroidota</taxon>
        <taxon>Flavobacteriia</taxon>
        <taxon>Flavobacteriales</taxon>
        <taxon>Weeksellaceae</taxon>
        <taxon>Chryseobacterium group</taxon>
        <taxon>Chryseobacterium</taxon>
    </lineage>
</organism>
<evidence type="ECO:0000259" key="2">
    <source>
        <dbReference type="Pfam" id="PF06580"/>
    </source>
</evidence>
<dbReference type="Pfam" id="PF06580">
    <property type="entry name" value="His_kinase"/>
    <property type="match status" value="1"/>
</dbReference>
<sequence>MDYAVFGNFLFFINFKIFLVFFILFYLNYSVCLPFIIKQKPNTILAFTISFIVIYVGLMIAFFPPLRKPPHFPPPGGFMRPGRMMKFNHDLNFYDIFFKIGLFSIVFSTLLFFVDKWTENGKKIKELEFERQSSELKILREQINPHFFFNALNSIYSLSIVQSKETPRVILILSDIMRYVLSTKNRQKNNLEDEINNIKKYIEIQSIRFKKYNNIHCVFEGNFKAYEIEPLLLLTFVENAFKHADIRKGPLDLFVYMKDDILGFNIKNFYEKKNADTFSSNKMGIKNTKMKLDLIYPEKYQLYINDNGSEYQIKLRLQLN</sequence>
<evidence type="ECO:0000313" key="4">
    <source>
        <dbReference type="Proteomes" id="UP000228740"/>
    </source>
</evidence>
<dbReference type="AlphaFoldDB" id="A0A2M9CA68"/>
<name>A0A2M9CA68_9FLAO</name>
<feature type="transmembrane region" description="Helical" evidence="1">
    <location>
        <begin position="96"/>
        <end position="114"/>
    </location>
</feature>
<proteinExistence type="predicted"/>
<keyword evidence="1" id="KW-0472">Membrane</keyword>
<dbReference type="EMBL" id="PGFD01000001">
    <property type="protein sequence ID" value="PJJ67748.1"/>
    <property type="molecule type" value="Genomic_DNA"/>
</dbReference>
<keyword evidence="1" id="KW-0812">Transmembrane</keyword>
<accession>A0A2M9CA68</accession>
<dbReference type="GO" id="GO:0000155">
    <property type="term" value="F:phosphorelay sensor kinase activity"/>
    <property type="evidence" value="ECO:0007669"/>
    <property type="project" value="InterPro"/>
</dbReference>
<feature type="domain" description="Signal transduction histidine kinase internal region" evidence="2">
    <location>
        <begin position="134"/>
        <end position="211"/>
    </location>
</feature>
<feature type="transmembrane region" description="Helical" evidence="1">
    <location>
        <begin position="44"/>
        <end position="63"/>
    </location>
</feature>
<feature type="transmembrane region" description="Helical" evidence="1">
    <location>
        <begin position="12"/>
        <end position="37"/>
    </location>
</feature>
<protein>
    <submittedName>
        <fullName evidence="3">Histidine kinase</fullName>
    </submittedName>
</protein>
<dbReference type="PANTHER" id="PTHR34220:SF7">
    <property type="entry name" value="SENSOR HISTIDINE KINASE YPDA"/>
    <property type="match status" value="1"/>
</dbReference>
<reference evidence="3 4" key="1">
    <citation type="submission" date="2017-11" db="EMBL/GenBank/DDBJ databases">
        <title>Genomic Encyclopedia of Archaeal and Bacterial Type Strains, Phase II (KMG-II): From Individual Species to Whole Genera.</title>
        <authorList>
            <person name="Goeker M."/>
        </authorList>
    </citation>
    <scope>NUCLEOTIDE SEQUENCE [LARGE SCALE GENOMIC DNA]</scope>
    <source>
        <strain evidence="3 4">DSM 27617</strain>
    </source>
</reference>
<keyword evidence="3" id="KW-0418">Kinase</keyword>
<dbReference type="PANTHER" id="PTHR34220">
    <property type="entry name" value="SENSOR HISTIDINE KINASE YPDA"/>
    <property type="match status" value="1"/>
</dbReference>
<evidence type="ECO:0000313" key="3">
    <source>
        <dbReference type="EMBL" id="PJJ67748.1"/>
    </source>
</evidence>
<dbReference type="InterPro" id="IPR050640">
    <property type="entry name" value="Bact_2-comp_sensor_kinase"/>
</dbReference>
<keyword evidence="3" id="KW-0808">Transferase</keyword>
<comment type="caution">
    <text evidence="3">The sequence shown here is derived from an EMBL/GenBank/DDBJ whole genome shotgun (WGS) entry which is preliminary data.</text>
</comment>
<dbReference type="Proteomes" id="UP000228740">
    <property type="component" value="Unassembled WGS sequence"/>
</dbReference>